<dbReference type="AlphaFoldDB" id="A0A0C9V0K9"/>
<dbReference type="Gene3D" id="3.90.1150.10">
    <property type="entry name" value="Aspartate Aminotransferase, domain 1"/>
    <property type="match status" value="1"/>
</dbReference>
<accession>A0A0C9V0K9</accession>
<keyword evidence="6" id="KW-0198">Cysteine biosynthesis</keyword>
<dbReference type="PANTHER" id="PTHR11808">
    <property type="entry name" value="TRANS-SULFURATION ENZYME FAMILY MEMBER"/>
    <property type="match status" value="1"/>
</dbReference>
<dbReference type="Proteomes" id="UP000054279">
    <property type="component" value="Unassembled WGS sequence"/>
</dbReference>
<organism evidence="9 10">
    <name type="scientific">Sphaerobolus stellatus (strain SS14)</name>
    <dbReference type="NCBI Taxonomy" id="990650"/>
    <lineage>
        <taxon>Eukaryota</taxon>
        <taxon>Fungi</taxon>
        <taxon>Dikarya</taxon>
        <taxon>Basidiomycota</taxon>
        <taxon>Agaricomycotina</taxon>
        <taxon>Agaricomycetes</taxon>
        <taxon>Phallomycetidae</taxon>
        <taxon>Geastrales</taxon>
        <taxon>Sphaerobolaceae</taxon>
        <taxon>Sphaerobolus</taxon>
    </lineage>
</organism>
<evidence type="ECO:0000256" key="4">
    <source>
        <dbReference type="ARBA" id="ARBA00012085"/>
    </source>
</evidence>
<evidence type="ECO:0000256" key="6">
    <source>
        <dbReference type="ARBA" id="ARBA00023192"/>
    </source>
</evidence>
<dbReference type="GO" id="GO:0019343">
    <property type="term" value="P:cysteine biosynthetic process via cystathionine"/>
    <property type="evidence" value="ECO:0007669"/>
    <property type="project" value="TreeGrafter"/>
</dbReference>
<dbReference type="GO" id="GO:0005737">
    <property type="term" value="C:cytoplasm"/>
    <property type="evidence" value="ECO:0007669"/>
    <property type="project" value="TreeGrafter"/>
</dbReference>
<dbReference type="GO" id="GO:0030170">
    <property type="term" value="F:pyridoxal phosphate binding"/>
    <property type="evidence" value="ECO:0007669"/>
    <property type="project" value="InterPro"/>
</dbReference>
<dbReference type="InterPro" id="IPR000277">
    <property type="entry name" value="Cys/Met-Metab_PyrdxlP-dep_enz"/>
</dbReference>
<proteinExistence type="inferred from homology"/>
<evidence type="ECO:0000256" key="8">
    <source>
        <dbReference type="RuleBase" id="RU362118"/>
    </source>
</evidence>
<evidence type="ECO:0000256" key="3">
    <source>
        <dbReference type="ARBA" id="ARBA00009077"/>
    </source>
</evidence>
<dbReference type="SUPFAM" id="SSF53383">
    <property type="entry name" value="PLP-dependent transferases"/>
    <property type="match status" value="1"/>
</dbReference>
<evidence type="ECO:0000256" key="7">
    <source>
        <dbReference type="ARBA" id="ARBA00029853"/>
    </source>
</evidence>
<keyword evidence="6" id="KW-0028">Amino-acid biosynthesis</keyword>
<dbReference type="InterPro" id="IPR015424">
    <property type="entry name" value="PyrdxlP-dep_Trfase"/>
</dbReference>
<evidence type="ECO:0000256" key="5">
    <source>
        <dbReference type="ARBA" id="ARBA00022898"/>
    </source>
</evidence>
<keyword evidence="5 8" id="KW-0663">Pyridoxal phosphate</keyword>
<dbReference type="InterPro" id="IPR015422">
    <property type="entry name" value="PyrdxlP-dep_Trfase_small"/>
</dbReference>
<protein>
    <recommendedName>
        <fullName evidence="4">cystathionine gamma-lyase</fullName>
        <ecNumber evidence="4">4.4.1.1</ecNumber>
    </recommendedName>
    <alternativeName>
        <fullName evidence="7">Gamma-cystathionase</fullName>
    </alternativeName>
</protein>
<dbReference type="HOGENOM" id="CLU_018986_8_1_1"/>
<dbReference type="InterPro" id="IPR015421">
    <property type="entry name" value="PyrdxlP-dep_Trfase_major"/>
</dbReference>
<dbReference type="EC" id="4.4.1.1" evidence="4"/>
<keyword evidence="10" id="KW-1185">Reference proteome</keyword>
<dbReference type="Gene3D" id="3.40.640.10">
    <property type="entry name" value="Type I PLP-dependent aspartate aminotransferase-like (Major domain)"/>
    <property type="match status" value="1"/>
</dbReference>
<comment type="pathway">
    <text evidence="2">Amino-acid biosynthesis; L-cysteine biosynthesis; L-cysteine from L-homocysteine and L-serine: step 2/2.</text>
</comment>
<dbReference type="Pfam" id="PF01053">
    <property type="entry name" value="Cys_Met_Meta_PP"/>
    <property type="match status" value="2"/>
</dbReference>
<dbReference type="GO" id="GO:0004123">
    <property type="term" value="F:cystathionine gamma-lyase activity"/>
    <property type="evidence" value="ECO:0007669"/>
    <property type="project" value="TreeGrafter"/>
</dbReference>
<sequence length="279" mass="30149">MASPHALYTLALNIRAKLALLSYQFRRSLIWIEPPTNSSLRLSPIAHITSLIHSLPAASRPLIAIDPTFLSLAAPIFVDLTALHHKYINGHSDVLMGAVILPNASTAETNGILQNAHGDVPGANTDGAIKLAQFLFAHPIVKEVIYPGFAEHPDHNNTAKILASHARKFVDEWVLADEAKIGRVGALADSGAAERFLTWTRLFALAERLGGVESLAECRRRWRTGSSERLALGITPEFVRLSVGVEDVDDLIADVEQALSWTINGWNSATASVASGDSD</sequence>
<evidence type="ECO:0000313" key="10">
    <source>
        <dbReference type="Proteomes" id="UP000054279"/>
    </source>
</evidence>
<dbReference type="GO" id="GO:0019346">
    <property type="term" value="P:transsulfuration"/>
    <property type="evidence" value="ECO:0007669"/>
    <property type="project" value="InterPro"/>
</dbReference>
<dbReference type="OrthoDB" id="3512640at2759"/>
<evidence type="ECO:0000256" key="2">
    <source>
        <dbReference type="ARBA" id="ARBA00005038"/>
    </source>
</evidence>
<evidence type="ECO:0000313" key="9">
    <source>
        <dbReference type="EMBL" id="KIJ31161.1"/>
    </source>
</evidence>
<gene>
    <name evidence="9" type="ORF">M422DRAFT_267241</name>
</gene>
<dbReference type="PANTHER" id="PTHR11808:SF15">
    <property type="entry name" value="CYSTATHIONINE GAMMA-LYASE"/>
    <property type="match status" value="1"/>
</dbReference>
<comment type="cofactor">
    <cofactor evidence="1 8">
        <name>pyridoxal 5'-phosphate</name>
        <dbReference type="ChEBI" id="CHEBI:597326"/>
    </cofactor>
</comment>
<dbReference type="EMBL" id="KN837247">
    <property type="protein sequence ID" value="KIJ31161.1"/>
    <property type="molecule type" value="Genomic_DNA"/>
</dbReference>
<comment type="similarity">
    <text evidence="3 8">Belongs to the trans-sulfuration enzymes family.</text>
</comment>
<name>A0A0C9V0K9_SPHS4</name>
<evidence type="ECO:0000256" key="1">
    <source>
        <dbReference type="ARBA" id="ARBA00001933"/>
    </source>
</evidence>
<reference evidence="9 10" key="1">
    <citation type="submission" date="2014-06" db="EMBL/GenBank/DDBJ databases">
        <title>Evolutionary Origins and Diversification of the Mycorrhizal Mutualists.</title>
        <authorList>
            <consortium name="DOE Joint Genome Institute"/>
            <consortium name="Mycorrhizal Genomics Consortium"/>
            <person name="Kohler A."/>
            <person name="Kuo A."/>
            <person name="Nagy L.G."/>
            <person name="Floudas D."/>
            <person name="Copeland A."/>
            <person name="Barry K.W."/>
            <person name="Cichocki N."/>
            <person name="Veneault-Fourrey C."/>
            <person name="LaButti K."/>
            <person name="Lindquist E.A."/>
            <person name="Lipzen A."/>
            <person name="Lundell T."/>
            <person name="Morin E."/>
            <person name="Murat C."/>
            <person name="Riley R."/>
            <person name="Ohm R."/>
            <person name="Sun H."/>
            <person name="Tunlid A."/>
            <person name="Henrissat B."/>
            <person name="Grigoriev I.V."/>
            <person name="Hibbett D.S."/>
            <person name="Martin F."/>
        </authorList>
    </citation>
    <scope>NUCLEOTIDE SEQUENCE [LARGE SCALE GENOMIC DNA]</scope>
    <source>
        <strain evidence="9 10">SS14</strain>
    </source>
</reference>